<evidence type="ECO:0000313" key="1">
    <source>
        <dbReference type="EMBL" id="PNZ28954.1"/>
    </source>
</evidence>
<keyword evidence="2" id="KW-1185">Reference proteome</keyword>
<gene>
    <name evidence="1" type="ORF">CD122_03485</name>
</gene>
<comment type="caution">
    <text evidence="1">The sequence shown here is derived from an EMBL/GenBank/DDBJ whole genome shotgun (WGS) entry which is preliminary data.</text>
</comment>
<evidence type="ECO:0000313" key="2">
    <source>
        <dbReference type="Proteomes" id="UP000242752"/>
    </source>
</evidence>
<name>A0A2K3YUF8_9STAP</name>
<protein>
    <submittedName>
        <fullName evidence="1">Uncharacterized protein</fullName>
    </submittedName>
</protein>
<reference evidence="1 2" key="1">
    <citation type="submission" date="2017-08" db="EMBL/GenBank/DDBJ databases">
        <title>Draft genome sequences of 64 type strains of genus Staph aureus.</title>
        <authorList>
            <person name="Cole K."/>
            <person name="Golubchik T."/>
            <person name="Russell J."/>
            <person name="Foster D."/>
            <person name="Llewelyn M."/>
            <person name="Wilson D."/>
            <person name="Crook D."/>
            <person name="Paul J."/>
        </authorList>
    </citation>
    <scope>NUCLEOTIDE SEQUENCE [LARGE SCALE GENOMIC DNA]</scope>
    <source>
        <strain evidence="1 2">DSM 21968</strain>
    </source>
</reference>
<dbReference type="AlphaFoldDB" id="A0A2K3YUF8"/>
<dbReference type="RefSeq" id="WP_103357617.1">
    <property type="nucleotide sequence ID" value="NZ_PPRF01000018.1"/>
</dbReference>
<organism evidence="1 2">
    <name type="scientific">Staphylococcus rostri</name>
    <dbReference type="NCBI Taxonomy" id="522262"/>
    <lineage>
        <taxon>Bacteria</taxon>
        <taxon>Bacillati</taxon>
        <taxon>Bacillota</taxon>
        <taxon>Bacilli</taxon>
        <taxon>Bacillales</taxon>
        <taxon>Staphylococcaceae</taxon>
        <taxon>Staphylococcus</taxon>
    </lineage>
</organism>
<accession>A0A2K3YUF8</accession>
<sequence length="73" mass="8144">MRLRFFDGKKAANAFNKAYTPLVKELKPMLQWSEVPANAVRDADIRAGRNAGLTESQAHNLGVALKEAISWLF</sequence>
<dbReference type="OrthoDB" id="9808275at2"/>
<dbReference type="EMBL" id="PPRF01000018">
    <property type="protein sequence ID" value="PNZ28954.1"/>
    <property type="molecule type" value="Genomic_DNA"/>
</dbReference>
<dbReference type="Proteomes" id="UP000242752">
    <property type="component" value="Unassembled WGS sequence"/>
</dbReference>
<proteinExistence type="predicted"/>